<evidence type="ECO:0000313" key="1">
    <source>
        <dbReference type="EMBL" id="WMN06617.1"/>
    </source>
</evidence>
<accession>A0AA51N5Q1</accession>
<keyword evidence="2" id="KW-1185">Reference proteome</keyword>
<evidence type="ECO:0000313" key="2">
    <source>
        <dbReference type="Proteomes" id="UP001244443"/>
    </source>
</evidence>
<name>A0AA51N5Q1_9BACT</name>
<gene>
    <name evidence="1" type="ORF">QYS48_33090</name>
</gene>
<dbReference type="EMBL" id="CP129970">
    <property type="protein sequence ID" value="WMN06617.1"/>
    <property type="molecule type" value="Genomic_DNA"/>
</dbReference>
<sequence length="46" mass="5295">MTLRVISYKKRNILGNFTTSEAFGKAGGNSKMAGRRWHAMWEHHFA</sequence>
<dbReference type="AlphaFoldDB" id="A0AA51N5Q1"/>
<proteinExistence type="predicted"/>
<dbReference type="Proteomes" id="UP001244443">
    <property type="component" value="Chromosome"/>
</dbReference>
<reference evidence="1" key="1">
    <citation type="submission" date="2023-08" db="EMBL/GenBank/DDBJ databases">
        <title>Comparative genomics and taxonomic characterization of three novel marine species of genus Marivirga.</title>
        <authorList>
            <person name="Muhammad N."/>
            <person name="Kim S.-G."/>
        </authorList>
    </citation>
    <scope>NUCLEOTIDE SEQUENCE [LARGE SCALE GENOMIC DNA]</scope>
    <source>
        <strain evidence="1">ABR2-2</strain>
    </source>
</reference>
<organism evidence="1 2">
    <name type="scientific">Marivirga arenosa</name>
    <dbReference type="NCBI Taxonomy" id="3059076"/>
    <lineage>
        <taxon>Bacteria</taxon>
        <taxon>Pseudomonadati</taxon>
        <taxon>Bacteroidota</taxon>
        <taxon>Cytophagia</taxon>
        <taxon>Cytophagales</taxon>
        <taxon>Marivirgaceae</taxon>
        <taxon>Marivirga</taxon>
    </lineage>
</organism>
<protein>
    <submittedName>
        <fullName evidence="1">Uncharacterized protein</fullName>
    </submittedName>
</protein>
<dbReference type="RefSeq" id="WP_308356498.1">
    <property type="nucleotide sequence ID" value="NZ_CP129970.2"/>
</dbReference>